<dbReference type="AlphaFoldDB" id="A0A174V584"/>
<dbReference type="PANTHER" id="PTHR30093">
    <property type="entry name" value="GENERAL SECRETION PATHWAY PROTEIN G"/>
    <property type="match status" value="1"/>
</dbReference>
<dbReference type="Gene3D" id="3.30.700.10">
    <property type="entry name" value="Glycoprotein, Type 4 Pilin"/>
    <property type="match status" value="1"/>
</dbReference>
<dbReference type="Proteomes" id="UP000095563">
    <property type="component" value="Unassembled WGS sequence"/>
</dbReference>
<evidence type="ECO:0000256" key="6">
    <source>
        <dbReference type="SAM" id="Phobius"/>
    </source>
</evidence>
<dbReference type="PANTHER" id="PTHR30093:SF44">
    <property type="entry name" value="TYPE II SECRETION SYSTEM CORE PROTEIN G"/>
    <property type="match status" value="1"/>
</dbReference>
<evidence type="ECO:0000256" key="4">
    <source>
        <dbReference type="ARBA" id="ARBA00022989"/>
    </source>
</evidence>
<dbReference type="PROSITE" id="PS00409">
    <property type="entry name" value="PROKAR_NTER_METHYL"/>
    <property type="match status" value="1"/>
</dbReference>
<evidence type="ECO:0000256" key="3">
    <source>
        <dbReference type="ARBA" id="ARBA00022692"/>
    </source>
</evidence>
<keyword evidence="4 6" id="KW-1133">Transmembrane helix</keyword>
<evidence type="ECO:0000256" key="5">
    <source>
        <dbReference type="ARBA" id="ARBA00023136"/>
    </source>
</evidence>
<dbReference type="SUPFAM" id="SSF54523">
    <property type="entry name" value="Pili subunits"/>
    <property type="match status" value="1"/>
</dbReference>
<dbReference type="InterPro" id="IPR045584">
    <property type="entry name" value="Pilin-like"/>
</dbReference>
<protein>
    <submittedName>
        <fullName evidence="7">Type II secretory pathway pseudopilin PulG-like protein</fullName>
    </submittedName>
</protein>
<dbReference type="NCBIfam" id="TIGR02532">
    <property type="entry name" value="IV_pilin_GFxxxE"/>
    <property type="match status" value="1"/>
</dbReference>
<dbReference type="InterPro" id="IPR012902">
    <property type="entry name" value="N_methyl_site"/>
</dbReference>
<gene>
    <name evidence="7" type="primary">pulG</name>
    <name evidence="7" type="ORF">ERS852568_02596</name>
</gene>
<proteinExistence type="predicted"/>
<evidence type="ECO:0000256" key="1">
    <source>
        <dbReference type="ARBA" id="ARBA00004167"/>
    </source>
</evidence>
<evidence type="ECO:0000313" key="8">
    <source>
        <dbReference type="Proteomes" id="UP000095563"/>
    </source>
</evidence>
<dbReference type="GO" id="GO:0016020">
    <property type="term" value="C:membrane"/>
    <property type="evidence" value="ECO:0007669"/>
    <property type="project" value="UniProtKB-SubCell"/>
</dbReference>
<feature type="transmembrane region" description="Helical" evidence="6">
    <location>
        <begin position="12"/>
        <end position="33"/>
    </location>
</feature>
<organism evidence="7 8">
    <name type="scientific">Clostridium baratii</name>
    <dbReference type="NCBI Taxonomy" id="1561"/>
    <lineage>
        <taxon>Bacteria</taxon>
        <taxon>Bacillati</taxon>
        <taxon>Bacillota</taxon>
        <taxon>Clostridia</taxon>
        <taxon>Eubacteriales</taxon>
        <taxon>Clostridiaceae</taxon>
        <taxon>Clostridium</taxon>
    </lineage>
</organism>
<accession>A0A174V584</accession>
<dbReference type="Pfam" id="PF07963">
    <property type="entry name" value="N_methyl"/>
    <property type="match status" value="1"/>
</dbReference>
<evidence type="ECO:0000313" key="7">
    <source>
        <dbReference type="EMBL" id="CUQ27278.1"/>
    </source>
</evidence>
<keyword evidence="2" id="KW-0488">Methylation</keyword>
<dbReference type="EMBL" id="CZBO01000006">
    <property type="protein sequence ID" value="CUQ27278.1"/>
    <property type="molecule type" value="Genomic_DNA"/>
</dbReference>
<name>A0A174V584_9CLOT</name>
<evidence type="ECO:0000256" key="2">
    <source>
        <dbReference type="ARBA" id="ARBA00022481"/>
    </source>
</evidence>
<reference evidence="7 8" key="1">
    <citation type="submission" date="2015-09" db="EMBL/GenBank/DDBJ databases">
        <authorList>
            <consortium name="Pathogen Informatics"/>
        </authorList>
    </citation>
    <scope>NUCLEOTIDE SEQUENCE [LARGE SCALE GENOMIC DNA]</scope>
    <source>
        <strain evidence="7 8">2789STDY5834956</strain>
    </source>
</reference>
<keyword evidence="5 6" id="KW-0472">Membrane</keyword>
<dbReference type="RefSeq" id="WP_055208499.1">
    <property type="nucleotide sequence ID" value="NZ_CZBO01000006.1"/>
</dbReference>
<sequence length="145" mass="15802">MKLIKKGKKKKGFTLIELIAVIAIIGILAAVLVPKVFGYMQDAKKSKVVAQARSVLMAYETYNAKVTIPLPEPKTCTVKKVKDEIANKKLTEYADLDGIDLVDDNVTLDKLKEATDGKKEVKIENSGKWTGAFEDSTGGNTTPSN</sequence>
<comment type="subcellular location">
    <subcellularLocation>
        <location evidence="1">Membrane</location>
        <topology evidence="1">Single-pass membrane protein</topology>
    </subcellularLocation>
</comment>
<keyword evidence="3 6" id="KW-0812">Transmembrane</keyword>